<dbReference type="AlphaFoldDB" id="A0AAU8N4M5"/>
<dbReference type="Pfam" id="PF18741">
    <property type="entry name" value="MTES_1575"/>
    <property type="match status" value="1"/>
</dbReference>
<dbReference type="EMBL" id="CP159989">
    <property type="protein sequence ID" value="XCP83384.1"/>
    <property type="molecule type" value="Genomic_DNA"/>
</dbReference>
<name>A0AAU8N4M5_9ACTO</name>
<proteinExistence type="predicted"/>
<evidence type="ECO:0000259" key="2">
    <source>
        <dbReference type="Pfam" id="PF18741"/>
    </source>
</evidence>
<sequence length="306" mass="33529">MPAPGKSAVETVPDEVDQVVDVVIEHVLTRPDESLGIIALNTRHADEIRRAVAVAAAESPALDGFFSAGVKEPFTVIDLREARSLRRDRVILSVGFAKTPHGRTIHAFGEFGEQGGMVALVEALCASRGATTVISSIGAEDLDPDRLRAPGAKLLREVLARAAGGGTPVGPAENGEPDRLLVDLAWHLWRKGLVVVPQWGADGGPRIPLAIGHPDYPEELFVAVLTDDDDYVAEPSLRRRDRHWAERLEHRGWRVHRSFSAGVFVDPEAEARTIEIMIDEILDERSAAQARPEGPELPRAHRRRRR</sequence>
<gene>
    <name evidence="3" type="ORF">ABXS69_10050</name>
</gene>
<accession>A0AAU8N4M5</accession>
<protein>
    <recommendedName>
        <fullName evidence="2">Restriction endonuclease type II-like domain-containing protein</fullName>
    </recommendedName>
</protein>
<evidence type="ECO:0000256" key="1">
    <source>
        <dbReference type="SAM" id="MobiDB-lite"/>
    </source>
</evidence>
<reference evidence="3" key="1">
    <citation type="submission" date="2024-05" db="EMBL/GenBank/DDBJ databases">
        <title>Draft genome assemblies of 36 bacteria isolated from hibernating arctic ground squirrels.</title>
        <authorList>
            <person name="McKee H."/>
            <person name="Mullen L."/>
            <person name="Drown D.M."/>
            <person name="Duddleston K.N."/>
        </authorList>
    </citation>
    <scope>NUCLEOTIDE SEQUENCE</scope>
    <source>
        <strain evidence="3">AR004</strain>
    </source>
</reference>
<feature type="region of interest" description="Disordered" evidence="1">
    <location>
        <begin position="285"/>
        <end position="306"/>
    </location>
</feature>
<dbReference type="InterPro" id="IPR049468">
    <property type="entry name" value="Restrct_endonuc-II-like_dom"/>
</dbReference>
<organism evidence="3">
    <name type="scientific">Actinomyces timonensis</name>
    <dbReference type="NCBI Taxonomy" id="1288391"/>
    <lineage>
        <taxon>Bacteria</taxon>
        <taxon>Bacillati</taxon>
        <taxon>Actinomycetota</taxon>
        <taxon>Actinomycetes</taxon>
        <taxon>Actinomycetales</taxon>
        <taxon>Actinomycetaceae</taxon>
        <taxon>Actinomyces</taxon>
    </lineage>
</organism>
<evidence type="ECO:0000313" key="3">
    <source>
        <dbReference type="EMBL" id="XCP83384.1"/>
    </source>
</evidence>
<feature type="domain" description="Restriction endonuclease type II-like" evidence="2">
    <location>
        <begin position="187"/>
        <end position="274"/>
    </location>
</feature>
<dbReference type="RefSeq" id="WP_366181591.1">
    <property type="nucleotide sequence ID" value="NZ_CP159989.1"/>
</dbReference>